<sequence length="55" mass="5694">MAGKNDADASKAATAKLIPMIENGAANGCPVCEQLNGLTQYLVKRSQSLLVSTTV</sequence>
<dbReference type="EMBL" id="LT796702">
    <property type="protein sequence ID" value="SJX74181.1"/>
    <property type="molecule type" value="Genomic_DNA"/>
</dbReference>
<evidence type="ECO:0000313" key="1">
    <source>
        <dbReference type="EMBL" id="SJX74181.1"/>
    </source>
</evidence>
<protein>
    <submittedName>
        <fullName evidence="1">Pyruvate-flavodoxin oxidoreductase</fullName>
    </submittedName>
</protein>
<accession>A0A2I2K931</accession>
<keyword evidence="1" id="KW-0670">Pyruvate</keyword>
<dbReference type="AlphaFoldDB" id="A0A2I2K931"/>
<name>A0A2I2K931_9ZZZZ</name>
<proteinExistence type="predicted"/>
<reference evidence="1" key="2">
    <citation type="submission" date="2017-12" db="EMBL/GenBank/DDBJ databases">
        <title>Two new gene clusters involved in the degradation of lignocelluloses from the fecal microbiota of Tunisian dromedary.</title>
        <authorList>
            <person name="Rihab A."/>
            <person name="Elisabeth L."/>
            <person name="Gabrielle P.-V."/>
            <person name="Sahar T."/>
            <person name="Monia M."/>
            <person name="Fatma E."/>
            <person name="Samir B."/>
        </authorList>
    </citation>
    <scope>NUCLEOTIDE SEQUENCE</scope>
</reference>
<reference evidence="1" key="1">
    <citation type="submission" date="2017-02" db="EMBL/GenBank/DDBJ databases">
        <authorList>
            <person name="Peterson S.W."/>
        </authorList>
    </citation>
    <scope>NUCLEOTIDE SEQUENCE</scope>
</reference>
<organism evidence="1">
    <name type="scientific">feces metagenome</name>
    <dbReference type="NCBI Taxonomy" id="1861841"/>
    <lineage>
        <taxon>unclassified sequences</taxon>
        <taxon>metagenomes</taxon>
        <taxon>organismal metagenomes</taxon>
    </lineage>
</organism>